<dbReference type="Gene3D" id="3.80.10.10">
    <property type="entry name" value="Ribonuclease Inhibitor"/>
    <property type="match status" value="1"/>
</dbReference>
<dbReference type="OrthoDB" id="120976at2759"/>
<feature type="compositionally biased region" description="Polar residues" evidence="1">
    <location>
        <begin position="97"/>
        <end position="106"/>
    </location>
</feature>
<dbReference type="EMBL" id="JAACJO010000015">
    <property type="protein sequence ID" value="KAF5349951.1"/>
    <property type="molecule type" value="Genomic_DNA"/>
</dbReference>
<organism evidence="2 3">
    <name type="scientific">Leucocoprinus leucothites</name>
    <dbReference type="NCBI Taxonomy" id="201217"/>
    <lineage>
        <taxon>Eukaryota</taxon>
        <taxon>Fungi</taxon>
        <taxon>Dikarya</taxon>
        <taxon>Basidiomycota</taxon>
        <taxon>Agaricomycotina</taxon>
        <taxon>Agaricomycetes</taxon>
        <taxon>Agaricomycetidae</taxon>
        <taxon>Agaricales</taxon>
        <taxon>Agaricineae</taxon>
        <taxon>Agaricaceae</taxon>
        <taxon>Leucocoprinus</taxon>
    </lineage>
</organism>
<keyword evidence="3" id="KW-1185">Reference proteome</keyword>
<comment type="caution">
    <text evidence="2">The sequence shown here is derived from an EMBL/GenBank/DDBJ whole genome shotgun (WGS) entry which is preliminary data.</text>
</comment>
<protein>
    <recommendedName>
        <fullName evidence="4">RNI-like protein</fullName>
    </recommendedName>
</protein>
<proteinExistence type="predicted"/>
<reference evidence="2 3" key="1">
    <citation type="journal article" date="2020" name="ISME J.">
        <title>Uncovering the hidden diversity of litter-decomposition mechanisms in mushroom-forming fungi.</title>
        <authorList>
            <person name="Floudas D."/>
            <person name="Bentzer J."/>
            <person name="Ahren D."/>
            <person name="Johansson T."/>
            <person name="Persson P."/>
            <person name="Tunlid A."/>
        </authorList>
    </citation>
    <scope>NUCLEOTIDE SEQUENCE [LARGE SCALE GENOMIC DNA]</scope>
    <source>
        <strain evidence="2 3">CBS 146.42</strain>
    </source>
</reference>
<dbReference type="InterPro" id="IPR032675">
    <property type="entry name" value="LRR_dom_sf"/>
</dbReference>
<dbReference type="AlphaFoldDB" id="A0A8H5CZG0"/>
<evidence type="ECO:0000313" key="3">
    <source>
        <dbReference type="Proteomes" id="UP000559027"/>
    </source>
</evidence>
<dbReference type="SUPFAM" id="SSF52047">
    <property type="entry name" value="RNI-like"/>
    <property type="match status" value="1"/>
</dbReference>
<gene>
    <name evidence="2" type="ORF">D9756_009249</name>
</gene>
<evidence type="ECO:0008006" key="4">
    <source>
        <dbReference type="Google" id="ProtNLM"/>
    </source>
</evidence>
<dbReference type="Proteomes" id="UP000559027">
    <property type="component" value="Unassembled WGS sequence"/>
</dbReference>
<evidence type="ECO:0000256" key="1">
    <source>
        <dbReference type="SAM" id="MobiDB-lite"/>
    </source>
</evidence>
<sequence length="344" mass="38492">MNKRLSDGFITNFLPSLDTPRLRELRLSAIGLTSSSGKLIASYLSSPRCRLHVLQCNDNSLGLRGIKPIVRAIRSQNYTLRSIELYTNQLQDEETASDSQTSSDEGQGNERIGLTRNNIQTWRRCESLLKQILLRNILLKREINKQATTLLSYARPLLLRGCRQGLIDNRAPVQLPLQSPNASRGHNVGFLTVYQSFRFKSLPLELQHYVLSFLAPSLSSLQCIRVIDYATSANTLPSFLRLFSTLSRKMHIRSGDHIARIPDPSGIESALGGIIWPAEQHRDPISSTCSTNRCMGSSGSLVCRHEKERMEFLEVVGCDTFELEPGEGTGSTREVFTLSLTRSV</sequence>
<name>A0A8H5CZG0_9AGAR</name>
<accession>A0A8H5CZG0</accession>
<evidence type="ECO:0000313" key="2">
    <source>
        <dbReference type="EMBL" id="KAF5349951.1"/>
    </source>
</evidence>
<feature type="region of interest" description="Disordered" evidence="1">
    <location>
        <begin position="91"/>
        <end position="111"/>
    </location>
</feature>